<sequence length="110" mass="13227">MEYKQEKIFCKGKVKLITELNEFRMSLWINGFVLDNVLTGEEIIPVISIFNLDDIEEIDEEILKIKFRIYPDGLQYYVVEVNPFLKNFVHEDKMYSIDNFFKTFTGEEWK</sequence>
<keyword evidence="2" id="KW-1185">Reference proteome</keyword>
<dbReference type="OrthoDB" id="1261471at2"/>
<evidence type="ECO:0000313" key="1">
    <source>
        <dbReference type="EMBL" id="KIC61205.1"/>
    </source>
</evidence>
<name>A0A0B4DA72_9FLAO</name>
<reference evidence="1 2" key="1">
    <citation type="submission" date="2014-12" db="EMBL/GenBank/DDBJ databases">
        <title>Genome sequencing of Chryseobacterium taiwanense TPW19.</title>
        <authorList>
            <person name="Tan P.W."/>
            <person name="Chan K.-G."/>
        </authorList>
    </citation>
    <scope>NUCLEOTIDE SEQUENCE [LARGE SCALE GENOMIC DNA]</scope>
    <source>
        <strain evidence="1 2">TPW19</strain>
    </source>
</reference>
<dbReference type="AlphaFoldDB" id="A0A0B4DA72"/>
<protein>
    <submittedName>
        <fullName evidence="1">Uncharacterized protein</fullName>
    </submittedName>
</protein>
<proteinExistence type="predicted"/>
<dbReference type="STRING" id="363331.RM51_17975"/>
<evidence type="ECO:0000313" key="2">
    <source>
        <dbReference type="Proteomes" id="UP000031167"/>
    </source>
</evidence>
<gene>
    <name evidence="1" type="ORF">RM51_17975</name>
</gene>
<dbReference type="Proteomes" id="UP000031167">
    <property type="component" value="Unassembled WGS sequence"/>
</dbReference>
<accession>A0A0B4DA72</accession>
<organism evidence="1 2">
    <name type="scientific">Chryseobacterium taiwanense</name>
    <dbReference type="NCBI Taxonomy" id="363331"/>
    <lineage>
        <taxon>Bacteria</taxon>
        <taxon>Pseudomonadati</taxon>
        <taxon>Bacteroidota</taxon>
        <taxon>Flavobacteriia</taxon>
        <taxon>Flavobacteriales</taxon>
        <taxon>Weeksellaceae</taxon>
        <taxon>Chryseobacterium group</taxon>
        <taxon>Chryseobacterium</taxon>
    </lineage>
</organism>
<dbReference type="EMBL" id="JWTA01000021">
    <property type="protein sequence ID" value="KIC61205.1"/>
    <property type="molecule type" value="Genomic_DNA"/>
</dbReference>
<comment type="caution">
    <text evidence="1">The sequence shown here is derived from an EMBL/GenBank/DDBJ whole genome shotgun (WGS) entry which is preliminary data.</text>
</comment>
<dbReference type="RefSeq" id="WP_039372866.1">
    <property type="nucleotide sequence ID" value="NZ_JWTA01000021.1"/>
</dbReference>